<dbReference type="InterPro" id="IPR045155">
    <property type="entry name" value="Beta-lactam_cat"/>
</dbReference>
<dbReference type="InterPro" id="IPR000871">
    <property type="entry name" value="Beta-lactam_class-A"/>
</dbReference>
<comment type="caution">
    <text evidence="7">The sequence shown here is derived from an EMBL/GenBank/DDBJ whole genome shotgun (WGS) entry which is preliminary data.</text>
</comment>
<comment type="similarity">
    <text evidence="1">Belongs to the delta endotoxin family.</text>
</comment>
<dbReference type="SUPFAM" id="SSF56849">
    <property type="entry name" value="delta-Endotoxin (insectocide), N-terminal domain"/>
    <property type="match status" value="1"/>
</dbReference>
<keyword evidence="3" id="KW-0749">Sporulation</keyword>
<reference evidence="7 8" key="1">
    <citation type="journal article" date="2015" name="Nature">
        <title>rRNA introns, odd ribosomes, and small enigmatic genomes across a large radiation of phyla.</title>
        <authorList>
            <person name="Brown C.T."/>
            <person name="Hug L.A."/>
            <person name="Thomas B.C."/>
            <person name="Sharon I."/>
            <person name="Castelle C.J."/>
            <person name="Singh A."/>
            <person name="Wilkins M.J."/>
            <person name="Williams K.H."/>
            <person name="Banfield J.F."/>
        </authorList>
    </citation>
    <scope>NUCLEOTIDE SEQUENCE [LARGE SCALE GENOMIC DNA]</scope>
</reference>
<evidence type="ECO:0000256" key="5">
    <source>
        <dbReference type="SAM" id="Phobius"/>
    </source>
</evidence>
<evidence type="ECO:0000259" key="6">
    <source>
        <dbReference type="Pfam" id="PF13354"/>
    </source>
</evidence>
<keyword evidence="2" id="KW-0800">Toxin</keyword>
<sequence length="332" mass="37708">MTKEDNQKAQQGITYVIMIFLFVIGIGVGILVKSFFPTSSSPYTQIRDDGYEYINPLVDFESVKSAGNDELSNLQNSLDTYVNEKLNEDITNISIYYKDLNSGAWIGINEDEKFSPASLLKVVDLILIYKLSENNPNLLTQKVTYTPSKISLTQEVKPENTLIEGEKYTLDELVNQLILYSDNAVIETIQSYISYYLEDEIFDDLGISNPYLSESTNSMSVKEYASFFRILYNASYLNKEMSTKALKLLSQTTYDKGIEKGVPDDITIANKFGERELIDAENEYKYQFHDCGIIYHPEKPYLLCVMTRGTSFEVLQGSISGISKIVFNIVNK</sequence>
<dbReference type="Proteomes" id="UP000033866">
    <property type="component" value="Unassembled WGS sequence"/>
</dbReference>
<feature type="transmembrane region" description="Helical" evidence="5">
    <location>
        <begin position="12"/>
        <end position="32"/>
    </location>
</feature>
<evidence type="ECO:0000256" key="3">
    <source>
        <dbReference type="ARBA" id="ARBA00022969"/>
    </source>
</evidence>
<keyword evidence="5" id="KW-0812">Transmembrane</keyword>
<evidence type="ECO:0000256" key="1">
    <source>
        <dbReference type="ARBA" id="ARBA00007819"/>
    </source>
</evidence>
<dbReference type="InterPro" id="IPR036716">
    <property type="entry name" value="Pest_crys_N_sf"/>
</dbReference>
<protein>
    <submittedName>
        <fullName evidence="7">Beta-lactamase class A-like protein</fullName>
    </submittedName>
</protein>
<keyword evidence="4" id="KW-0843">Virulence</keyword>
<dbReference type="GO" id="GO:0008800">
    <property type="term" value="F:beta-lactamase activity"/>
    <property type="evidence" value="ECO:0007669"/>
    <property type="project" value="InterPro"/>
</dbReference>
<feature type="domain" description="Beta-lactamase class A catalytic" evidence="6">
    <location>
        <begin position="94"/>
        <end position="307"/>
    </location>
</feature>
<evidence type="ECO:0000313" key="8">
    <source>
        <dbReference type="Proteomes" id="UP000033866"/>
    </source>
</evidence>
<evidence type="ECO:0000256" key="4">
    <source>
        <dbReference type="ARBA" id="ARBA00023026"/>
    </source>
</evidence>
<name>A0A0G0BP57_9BACT</name>
<dbReference type="GO" id="GO:0030655">
    <property type="term" value="P:beta-lactam antibiotic catabolic process"/>
    <property type="evidence" value="ECO:0007669"/>
    <property type="project" value="InterPro"/>
</dbReference>
<gene>
    <name evidence="7" type="ORF">UR61_C0024G0006</name>
</gene>
<dbReference type="AlphaFoldDB" id="A0A0G0BP57"/>
<dbReference type="GO" id="GO:0030435">
    <property type="term" value="P:sporulation resulting in formation of a cellular spore"/>
    <property type="evidence" value="ECO:0007669"/>
    <property type="project" value="UniProtKB-KW"/>
</dbReference>
<dbReference type="Gene3D" id="3.40.710.10">
    <property type="entry name" value="DD-peptidase/beta-lactamase superfamily"/>
    <property type="match status" value="1"/>
</dbReference>
<dbReference type="Pfam" id="PF13354">
    <property type="entry name" value="Beta-lactamase2"/>
    <property type="match status" value="1"/>
</dbReference>
<dbReference type="InterPro" id="IPR012338">
    <property type="entry name" value="Beta-lactam/transpept-like"/>
</dbReference>
<evidence type="ECO:0000256" key="2">
    <source>
        <dbReference type="ARBA" id="ARBA00022656"/>
    </source>
</evidence>
<accession>A0A0G0BP57</accession>
<dbReference type="EMBL" id="LBPV01000024">
    <property type="protein sequence ID" value="KKP65431.1"/>
    <property type="molecule type" value="Genomic_DNA"/>
</dbReference>
<evidence type="ECO:0000313" key="7">
    <source>
        <dbReference type="EMBL" id="KKP65431.1"/>
    </source>
</evidence>
<keyword evidence="5" id="KW-0472">Membrane</keyword>
<organism evidence="7 8">
    <name type="scientific">candidate division WS6 bacterium GW2011_GWE1_34_7</name>
    <dbReference type="NCBI Taxonomy" id="1619093"/>
    <lineage>
        <taxon>Bacteria</taxon>
        <taxon>Candidatus Dojkabacteria</taxon>
    </lineage>
</organism>
<proteinExistence type="inferred from homology"/>
<dbReference type="PANTHER" id="PTHR35333:SF3">
    <property type="entry name" value="BETA-LACTAMASE-TYPE TRANSPEPTIDASE FOLD CONTAINING PROTEIN"/>
    <property type="match status" value="1"/>
</dbReference>
<dbReference type="SUPFAM" id="SSF56601">
    <property type="entry name" value="beta-lactamase/transpeptidase-like"/>
    <property type="match status" value="1"/>
</dbReference>
<dbReference type="GO" id="GO:0046677">
    <property type="term" value="P:response to antibiotic"/>
    <property type="evidence" value="ECO:0007669"/>
    <property type="project" value="InterPro"/>
</dbReference>
<dbReference type="PANTHER" id="PTHR35333">
    <property type="entry name" value="BETA-LACTAMASE"/>
    <property type="match status" value="1"/>
</dbReference>
<dbReference type="GO" id="GO:0090729">
    <property type="term" value="F:toxin activity"/>
    <property type="evidence" value="ECO:0007669"/>
    <property type="project" value="UniProtKB-KW"/>
</dbReference>
<keyword evidence="5" id="KW-1133">Transmembrane helix</keyword>